<organism evidence="2 3">
    <name type="scientific">Steinernema hermaphroditum</name>
    <dbReference type="NCBI Taxonomy" id="289476"/>
    <lineage>
        <taxon>Eukaryota</taxon>
        <taxon>Metazoa</taxon>
        <taxon>Ecdysozoa</taxon>
        <taxon>Nematoda</taxon>
        <taxon>Chromadorea</taxon>
        <taxon>Rhabditida</taxon>
        <taxon>Tylenchina</taxon>
        <taxon>Panagrolaimomorpha</taxon>
        <taxon>Strongyloidoidea</taxon>
        <taxon>Steinernematidae</taxon>
        <taxon>Steinernema</taxon>
    </lineage>
</organism>
<accession>A0AA39M2M8</accession>
<sequence>MMVHTEFSALRSAVVTNYEETIKMANNELAVSQIQGVKFLHIPDNYYIRSSSTRRRSKDLDDFSKSTDAKPRL</sequence>
<evidence type="ECO:0000313" key="2">
    <source>
        <dbReference type="EMBL" id="KAK0418339.1"/>
    </source>
</evidence>
<protein>
    <submittedName>
        <fullName evidence="2">Uncharacterized protein</fullName>
    </submittedName>
</protein>
<reference evidence="2" key="1">
    <citation type="submission" date="2023-06" db="EMBL/GenBank/DDBJ databases">
        <title>Genomic analysis of the entomopathogenic nematode Steinernema hermaphroditum.</title>
        <authorList>
            <person name="Schwarz E.M."/>
            <person name="Heppert J.K."/>
            <person name="Baniya A."/>
            <person name="Schwartz H.T."/>
            <person name="Tan C.-H."/>
            <person name="Antoshechkin I."/>
            <person name="Sternberg P.W."/>
            <person name="Goodrich-Blair H."/>
            <person name="Dillman A.R."/>
        </authorList>
    </citation>
    <scope>NUCLEOTIDE SEQUENCE</scope>
    <source>
        <strain evidence="2">PS9179</strain>
        <tissue evidence="2">Whole animal</tissue>
    </source>
</reference>
<proteinExistence type="predicted"/>
<comment type="caution">
    <text evidence="2">The sequence shown here is derived from an EMBL/GenBank/DDBJ whole genome shotgun (WGS) entry which is preliminary data.</text>
</comment>
<dbReference type="EMBL" id="JAUCMV010000002">
    <property type="protein sequence ID" value="KAK0418339.1"/>
    <property type="molecule type" value="Genomic_DNA"/>
</dbReference>
<keyword evidence="3" id="KW-1185">Reference proteome</keyword>
<gene>
    <name evidence="2" type="ORF">QR680_013509</name>
</gene>
<evidence type="ECO:0000256" key="1">
    <source>
        <dbReference type="SAM" id="MobiDB-lite"/>
    </source>
</evidence>
<name>A0AA39M2M8_9BILA</name>
<dbReference type="Proteomes" id="UP001175271">
    <property type="component" value="Unassembled WGS sequence"/>
</dbReference>
<dbReference type="AlphaFoldDB" id="A0AA39M2M8"/>
<feature type="compositionally biased region" description="Basic and acidic residues" evidence="1">
    <location>
        <begin position="58"/>
        <end position="73"/>
    </location>
</feature>
<evidence type="ECO:0000313" key="3">
    <source>
        <dbReference type="Proteomes" id="UP001175271"/>
    </source>
</evidence>
<feature type="region of interest" description="Disordered" evidence="1">
    <location>
        <begin position="51"/>
        <end position="73"/>
    </location>
</feature>